<keyword evidence="8" id="KW-1185">Reference proteome</keyword>
<dbReference type="Pfam" id="PF04347">
    <property type="entry name" value="FliO"/>
    <property type="match status" value="1"/>
</dbReference>
<proteinExistence type="predicted"/>
<protein>
    <submittedName>
        <fullName evidence="7">Flagellar biosynthetic protein FliO</fullName>
    </submittedName>
</protein>
<dbReference type="GO" id="GO:0044781">
    <property type="term" value="P:bacterial-type flagellum organization"/>
    <property type="evidence" value="ECO:0007669"/>
    <property type="project" value="InterPro"/>
</dbReference>
<evidence type="ECO:0000256" key="4">
    <source>
        <dbReference type="ARBA" id="ARBA00022989"/>
    </source>
</evidence>
<gene>
    <name evidence="7" type="ORF">LIP_1666</name>
</gene>
<dbReference type="RefSeq" id="WP_068136471.1">
    <property type="nucleotide sequence ID" value="NZ_AP014924.1"/>
</dbReference>
<dbReference type="InterPro" id="IPR022781">
    <property type="entry name" value="Flagellar_biosynth_FliO"/>
</dbReference>
<evidence type="ECO:0000256" key="2">
    <source>
        <dbReference type="ARBA" id="ARBA00022475"/>
    </source>
</evidence>
<sequence length="146" mass="15033">MAVGAESVYGELLRVLAALAVVVPAAYLSTRFLTGRGLARRGRYMKRVESLALGAHHGLHLVQVGERLFLVGASEKGVHLLAEVDRASELHPLAAAGSPADGAAQAPWLPGGSPAAAGVLGGFRRWRGRQEAGGGDHGQRAKGQGG</sequence>
<evidence type="ECO:0000256" key="1">
    <source>
        <dbReference type="ARBA" id="ARBA00004236"/>
    </source>
</evidence>
<keyword evidence="7" id="KW-0969">Cilium</keyword>
<reference evidence="8" key="1">
    <citation type="submission" date="2015-07" db="EMBL/GenBank/DDBJ databases">
        <title>Complete genome sequence and phylogenetic analysis of Limnochorda pilosa.</title>
        <authorList>
            <person name="Watanabe M."/>
            <person name="Kojima H."/>
            <person name="Fukui M."/>
        </authorList>
    </citation>
    <scope>NUCLEOTIDE SEQUENCE [LARGE SCALE GENOMIC DNA]</scope>
    <source>
        <strain evidence="8">HC45</strain>
    </source>
</reference>
<evidence type="ECO:0000256" key="5">
    <source>
        <dbReference type="ARBA" id="ARBA00023136"/>
    </source>
</evidence>
<keyword evidence="5 6" id="KW-0472">Membrane</keyword>
<organism evidence="7 8">
    <name type="scientific">Limnochorda pilosa</name>
    <dbReference type="NCBI Taxonomy" id="1555112"/>
    <lineage>
        <taxon>Bacteria</taxon>
        <taxon>Bacillati</taxon>
        <taxon>Bacillota</taxon>
        <taxon>Limnochordia</taxon>
        <taxon>Limnochordales</taxon>
        <taxon>Limnochordaceae</taxon>
        <taxon>Limnochorda</taxon>
    </lineage>
</organism>
<comment type="subcellular location">
    <subcellularLocation>
        <location evidence="1">Cell membrane</location>
    </subcellularLocation>
</comment>
<accession>A0A0K2SKG7</accession>
<dbReference type="STRING" id="1555112.LIP_1666"/>
<keyword evidence="7" id="KW-0282">Flagellum</keyword>
<evidence type="ECO:0000256" key="6">
    <source>
        <dbReference type="SAM" id="Phobius"/>
    </source>
</evidence>
<keyword evidence="4 6" id="KW-1133">Transmembrane helix</keyword>
<reference evidence="8" key="2">
    <citation type="journal article" date="2016" name="Int. J. Syst. Evol. Microbiol.">
        <title>Complete genome sequence and cell structure of Limnochorda pilosa, a Gram-negative spore-former within the phylum Firmicutes.</title>
        <authorList>
            <person name="Watanabe M."/>
            <person name="Kojima H."/>
            <person name="Fukui M."/>
        </authorList>
    </citation>
    <scope>NUCLEOTIDE SEQUENCE [LARGE SCALE GENOMIC DNA]</scope>
    <source>
        <strain evidence="8">HC45</strain>
    </source>
</reference>
<keyword evidence="3 6" id="KW-0812">Transmembrane</keyword>
<evidence type="ECO:0000313" key="7">
    <source>
        <dbReference type="EMBL" id="BAS27512.1"/>
    </source>
</evidence>
<dbReference type="GO" id="GO:0016020">
    <property type="term" value="C:membrane"/>
    <property type="evidence" value="ECO:0007669"/>
    <property type="project" value="InterPro"/>
</dbReference>
<feature type="transmembrane region" description="Helical" evidence="6">
    <location>
        <begin position="12"/>
        <end position="33"/>
    </location>
</feature>
<keyword evidence="2" id="KW-1003">Cell membrane</keyword>
<evidence type="ECO:0000256" key="3">
    <source>
        <dbReference type="ARBA" id="ARBA00022692"/>
    </source>
</evidence>
<dbReference type="KEGG" id="lpil:LIP_1666"/>
<evidence type="ECO:0000313" key="8">
    <source>
        <dbReference type="Proteomes" id="UP000065807"/>
    </source>
</evidence>
<name>A0A0K2SKG7_LIMPI</name>
<dbReference type="AlphaFoldDB" id="A0A0K2SKG7"/>
<keyword evidence="7" id="KW-0966">Cell projection</keyword>
<dbReference type="Proteomes" id="UP000065807">
    <property type="component" value="Chromosome"/>
</dbReference>
<dbReference type="EMBL" id="AP014924">
    <property type="protein sequence ID" value="BAS27512.1"/>
    <property type="molecule type" value="Genomic_DNA"/>
</dbReference>